<evidence type="ECO:0000256" key="2">
    <source>
        <dbReference type="ARBA" id="ARBA00022448"/>
    </source>
</evidence>
<dbReference type="PANTHER" id="PTHR23511">
    <property type="entry name" value="SYNAPTIC VESICLE GLYCOPROTEIN 2"/>
    <property type="match status" value="1"/>
</dbReference>
<gene>
    <name evidence="8" type="ORF">BSTOLATCC_MIC14383</name>
</gene>
<feature type="transmembrane region" description="Helical" evidence="6">
    <location>
        <begin position="309"/>
        <end position="330"/>
    </location>
</feature>
<keyword evidence="4 6" id="KW-1133">Transmembrane helix</keyword>
<feature type="transmembrane region" description="Helical" evidence="6">
    <location>
        <begin position="29"/>
        <end position="57"/>
    </location>
</feature>
<feature type="transmembrane region" description="Helical" evidence="6">
    <location>
        <begin position="430"/>
        <end position="447"/>
    </location>
</feature>
<protein>
    <recommendedName>
        <fullName evidence="7">Major facilitator superfamily (MFS) profile domain-containing protein</fullName>
    </recommendedName>
</protein>
<evidence type="ECO:0000259" key="7">
    <source>
        <dbReference type="PROSITE" id="PS50850"/>
    </source>
</evidence>
<organism evidence="8 9">
    <name type="scientific">Blepharisma stoltei</name>
    <dbReference type="NCBI Taxonomy" id="1481888"/>
    <lineage>
        <taxon>Eukaryota</taxon>
        <taxon>Sar</taxon>
        <taxon>Alveolata</taxon>
        <taxon>Ciliophora</taxon>
        <taxon>Postciliodesmatophora</taxon>
        <taxon>Heterotrichea</taxon>
        <taxon>Heterotrichida</taxon>
        <taxon>Blepharismidae</taxon>
        <taxon>Blepharisma</taxon>
    </lineage>
</organism>
<dbReference type="Gene3D" id="1.20.1250.20">
    <property type="entry name" value="MFS general substrate transporter like domains"/>
    <property type="match status" value="1"/>
</dbReference>
<feature type="domain" description="Major facilitator superfamily (MFS) profile" evidence="7">
    <location>
        <begin position="29"/>
        <end position="452"/>
    </location>
</feature>
<evidence type="ECO:0000256" key="3">
    <source>
        <dbReference type="ARBA" id="ARBA00022692"/>
    </source>
</evidence>
<feature type="transmembrane region" description="Helical" evidence="6">
    <location>
        <begin position="69"/>
        <end position="89"/>
    </location>
</feature>
<evidence type="ECO:0000256" key="4">
    <source>
        <dbReference type="ARBA" id="ARBA00022989"/>
    </source>
</evidence>
<evidence type="ECO:0000313" key="8">
    <source>
        <dbReference type="EMBL" id="CAG9315633.1"/>
    </source>
</evidence>
<dbReference type="InterPro" id="IPR005828">
    <property type="entry name" value="MFS_sugar_transport-like"/>
</dbReference>
<dbReference type="Pfam" id="PF00083">
    <property type="entry name" value="Sugar_tr"/>
    <property type="match status" value="1"/>
</dbReference>
<dbReference type="AlphaFoldDB" id="A0AAU9INN2"/>
<dbReference type="GO" id="GO:0022857">
    <property type="term" value="F:transmembrane transporter activity"/>
    <property type="evidence" value="ECO:0007669"/>
    <property type="project" value="InterPro"/>
</dbReference>
<name>A0AAU9INN2_9CILI</name>
<keyword evidence="9" id="KW-1185">Reference proteome</keyword>
<dbReference type="GO" id="GO:0016020">
    <property type="term" value="C:membrane"/>
    <property type="evidence" value="ECO:0007669"/>
    <property type="project" value="UniProtKB-SubCell"/>
</dbReference>
<comment type="subcellular location">
    <subcellularLocation>
        <location evidence="1">Membrane</location>
        <topology evidence="1">Multi-pass membrane protein</topology>
    </subcellularLocation>
</comment>
<dbReference type="InterPro" id="IPR020846">
    <property type="entry name" value="MFS_dom"/>
</dbReference>
<evidence type="ECO:0000256" key="6">
    <source>
        <dbReference type="SAM" id="Phobius"/>
    </source>
</evidence>
<evidence type="ECO:0000256" key="1">
    <source>
        <dbReference type="ARBA" id="ARBA00004141"/>
    </source>
</evidence>
<evidence type="ECO:0000313" key="9">
    <source>
        <dbReference type="Proteomes" id="UP001162131"/>
    </source>
</evidence>
<feature type="transmembrane region" description="Helical" evidence="6">
    <location>
        <begin position="121"/>
        <end position="144"/>
    </location>
</feature>
<feature type="transmembrane region" description="Helical" evidence="6">
    <location>
        <begin position="399"/>
        <end position="418"/>
    </location>
</feature>
<keyword evidence="3 6" id="KW-0812">Transmembrane</keyword>
<feature type="transmembrane region" description="Helical" evidence="6">
    <location>
        <begin position="96"/>
        <end position="115"/>
    </location>
</feature>
<dbReference type="PANTHER" id="PTHR23511:SF5">
    <property type="entry name" value="MAJOR FACILITATOR-TYPE TRANSPORTER HXNZ-RELATED"/>
    <property type="match status" value="1"/>
</dbReference>
<feature type="transmembrane region" description="Helical" evidence="6">
    <location>
        <begin position="190"/>
        <end position="208"/>
    </location>
</feature>
<reference evidence="8" key="1">
    <citation type="submission" date="2021-09" db="EMBL/GenBank/DDBJ databases">
        <authorList>
            <consortium name="AG Swart"/>
            <person name="Singh M."/>
            <person name="Singh A."/>
            <person name="Seah K."/>
            <person name="Emmerich C."/>
        </authorList>
    </citation>
    <scope>NUCLEOTIDE SEQUENCE</scope>
    <source>
        <strain evidence="8">ATCC30299</strain>
    </source>
</reference>
<dbReference type="SUPFAM" id="SSF103473">
    <property type="entry name" value="MFS general substrate transporter"/>
    <property type="match status" value="1"/>
</dbReference>
<evidence type="ECO:0000256" key="5">
    <source>
        <dbReference type="ARBA" id="ARBA00023136"/>
    </source>
</evidence>
<dbReference type="PROSITE" id="PS50850">
    <property type="entry name" value="MFS"/>
    <property type="match status" value="1"/>
</dbReference>
<dbReference type="InterPro" id="IPR036259">
    <property type="entry name" value="MFS_trans_sf"/>
</dbReference>
<proteinExistence type="predicted"/>
<dbReference type="EMBL" id="CAJZBQ010000014">
    <property type="protein sequence ID" value="CAG9315633.1"/>
    <property type="molecule type" value="Genomic_DNA"/>
</dbReference>
<comment type="caution">
    <text evidence="8">The sequence shown here is derived from an EMBL/GenBank/DDBJ whole genome shotgun (WGS) entry which is preliminary data.</text>
</comment>
<sequence length="464" mass="51404">MDIEEVIFKTPKSSIDHVLGRIGFGKYQILVLCIVGSFLLTDGGELLVITLMASVLQREWGLSDTDVEVMGSLLFCGGMIGTLLAGPLGDHFGRKISLRVGVTCFTALSLSSAFMPNFWSFVAARMCLGICLGGIVPIATTLLIETGTETSRGLTALSGQLLYQVGVAYVVVLAVFLIPDLKPVHWRELLLISSIPAYISSIMVWFFIDESPRFLSLKLRNKEAVDVLNRVARVNKSHLLGPEEEESISHIEQSPETHFSDRIKKIFSGAYLRVTIQCFFLWWSVGFLYFGVVFILPRTLQSEASDSEVLPQLAIMNCIEAPAGILPMFIIEHKSFGRKNSIILTSLFQFITAIICSLPMDEALWAVFVTLFQFWGMVIGDIICPYTSELYETSIRTTGYSLCFTFTKLAAVSSPFILLRLHESNPMYPYYAFSVVGALSFINCALLQKDSKGKVLDTIVVAVN</sequence>
<feature type="transmembrane region" description="Helical" evidence="6">
    <location>
        <begin position="342"/>
        <end position="360"/>
    </location>
</feature>
<keyword evidence="2" id="KW-0813">Transport</keyword>
<keyword evidence="5 6" id="KW-0472">Membrane</keyword>
<dbReference type="Proteomes" id="UP001162131">
    <property type="component" value="Unassembled WGS sequence"/>
</dbReference>
<feature type="transmembrane region" description="Helical" evidence="6">
    <location>
        <begin position="156"/>
        <end position="178"/>
    </location>
</feature>
<feature type="transmembrane region" description="Helical" evidence="6">
    <location>
        <begin position="270"/>
        <end position="297"/>
    </location>
</feature>
<feature type="transmembrane region" description="Helical" evidence="6">
    <location>
        <begin position="366"/>
        <end position="387"/>
    </location>
</feature>
<accession>A0AAU9INN2</accession>